<evidence type="ECO:0000313" key="1">
    <source>
        <dbReference type="EMBL" id="QHT86981.1"/>
    </source>
</evidence>
<name>A0A6C0I1U8_9ZZZZ</name>
<sequence length="118" mass="13336">MYTEAFNDKYTISIGKTQEQNQALVSRTKKTNQNALWFHVGNGFSSPHGVLIDNTKYTATKYDKDAIIRAAGLVKQFSKESIRSLQAITVEYIPIKYVETTEIPGLVRLKKTPNKIVI</sequence>
<dbReference type="EMBL" id="MN740079">
    <property type="protein sequence ID" value="QHT86981.1"/>
    <property type="molecule type" value="Genomic_DNA"/>
</dbReference>
<proteinExistence type="predicted"/>
<dbReference type="AlphaFoldDB" id="A0A6C0I1U8"/>
<protein>
    <submittedName>
        <fullName evidence="1">Uncharacterized protein</fullName>
    </submittedName>
</protein>
<reference evidence="1" key="1">
    <citation type="journal article" date="2020" name="Nature">
        <title>Giant virus diversity and host interactions through global metagenomics.</title>
        <authorList>
            <person name="Schulz F."/>
            <person name="Roux S."/>
            <person name="Paez-Espino D."/>
            <person name="Jungbluth S."/>
            <person name="Walsh D.A."/>
            <person name="Denef V.J."/>
            <person name="McMahon K.D."/>
            <person name="Konstantinidis K.T."/>
            <person name="Eloe-Fadrosh E.A."/>
            <person name="Kyrpides N.C."/>
            <person name="Woyke T."/>
        </authorList>
    </citation>
    <scope>NUCLEOTIDE SEQUENCE</scope>
    <source>
        <strain evidence="1">GVMAG-M-3300023184-18</strain>
    </source>
</reference>
<organism evidence="1">
    <name type="scientific">viral metagenome</name>
    <dbReference type="NCBI Taxonomy" id="1070528"/>
    <lineage>
        <taxon>unclassified sequences</taxon>
        <taxon>metagenomes</taxon>
        <taxon>organismal metagenomes</taxon>
    </lineage>
</organism>
<accession>A0A6C0I1U8</accession>